<sequence>MPQSSESTSTYYTLLGLHPAASPIEIRRAYRELSKRYHPDTTSLPTAVATAKFQQLNEAYATLSNPERRLSYDLKIGYSRFGVIQAPPDLNHPVSYSYDWSKSAYLDASDRPLSAGEIFALFILGLTFLGCLLLAIAIGLTRGEAAFQTQLVEPTPVIVQPQNNKPSQPSPQQEWEQRSTRKTTSY</sequence>
<feature type="region of interest" description="Disordered" evidence="1">
    <location>
        <begin position="158"/>
        <end position="186"/>
    </location>
</feature>
<keyword evidence="5" id="KW-1185">Reference proteome</keyword>
<dbReference type="PRINTS" id="PR00625">
    <property type="entry name" value="JDOMAIN"/>
</dbReference>
<evidence type="ECO:0000259" key="3">
    <source>
        <dbReference type="PROSITE" id="PS50076"/>
    </source>
</evidence>
<proteinExistence type="predicted"/>
<dbReference type="InterPro" id="IPR036869">
    <property type="entry name" value="J_dom_sf"/>
</dbReference>
<evidence type="ECO:0000313" key="4">
    <source>
        <dbReference type="EMBL" id="RUR84674.1"/>
    </source>
</evidence>
<dbReference type="SUPFAM" id="SSF46565">
    <property type="entry name" value="Chaperone J-domain"/>
    <property type="match status" value="1"/>
</dbReference>
<dbReference type="PANTHER" id="PTHR44825:SF1">
    <property type="entry name" value="DNAJ HOMOLOG SUBFAMILY C MEMBER 4"/>
    <property type="match status" value="1"/>
</dbReference>
<dbReference type="OrthoDB" id="9779889at2"/>
<evidence type="ECO:0000256" key="1">
    <source>
        <dbReference type="SAM" id="MobiDB-lite"/>
    </source>
</evidence>
<organism evidence="4 5">
    <name type="scientific">Chlorogloeopsis fritschii PCC 6912</name>
    <dbReference type="NCBI Taxonomy" id="211165"/>
    <lineage>
        <taxon>Bacteria</taxon>
        <taxon>Bacillati</taxon>
        <taxon>Cyanobacteriota</taxon>
        <taxon>Cyanophyceae</taxon>
        <taxon>Nostocales</taxon>
        <taxon>Chlorogloeopsidaceae</taxon>
        <taxon>Chlorogloeopsis</taxon>
    </lineage>
</organism>
<dbReference type="Proteomes" id="UP000268857">
    <property type="component" value="Unassembled WGS sequence"/>
</dbReference>
<evidence type="ECO:0000256" key="2">
    <source>
        <dbReference type="SAM" id="Phobius"/>
    </source>
</evidence>
<dbReference type="PANTHER" id="PTHR44825">
    <property type="match status" value="1"/>
</dbReference>
<dbReference type="InterPro" id="IPR018253">
    <property type="entry name" value="DnaJ_domain_CS"/>
</dbReference>
<dbReference type="Gene3D" id="1.10.287.110">
    <property type="entry name" value="DnaJ domain"/>
    <property type="match status" value="1"/>
</dbReference>
<reference evidence="4 5" key="1">
    <citation type="journal article" date="2019" name="Genome Biol. Evol.">
        <title>Day and night: Metabolic profiles and evolutionary relationships of six axenic non-marine cyanobacteria.</title>
        <authorList>
            <person name="Will S.E."/>
            <person name="Henke P."/>
            <person name="Boedeker C."/>
            <person name="Huang S."/>
            <person name="Brinkmann H."/>
            <person name="Rohde M."/>
            <person name="Jarek M."/>
            <person name="Friedl T."/>
            <person name="Seufert S."/>
            <person name="Schumacher M."/>
            <person name="Overmann J."/>
            <person name="Neumann-Schaal M."/>
            <person name="Petersen J."/>
        </authorList>
    </citation>
    <scope>NUCLEOTIDE SEQUENCE [LARGE SCALE GENOMIC DNA]</scope>
    <source>
        <strain evidence="4 5">PCC 6912</strain>
    </source>
</reference>
<dbReference type="SMART" id="SM00271">
    <property type="entry name" value="DnaJ"/>
    <property type="match status" value="1"/>
</dbReference>
<feature type="compositionally biased region" description="Low complexity" evidence="1">
    <location>
        <begin position="160"/>
        <end position="173"/>
    </location>
</feature>
<feature type="domain" description="J" evidence="3">
    <location>
        <begin position="10"/>
        <end position="82"/>
    </location>
</feature>
<gene>
    <name evidence="4" type="primary">dnaJ</name>
    <name evidence="4" type="ORF">PCC6912_15690</name>
</gene>
<dbReference type="STRING" id="211165.GCA_000317285_03835"/>
<dbReference type="Pfam" id="PF00226">
    <property type="entry name" value="DnaJ"/>
    <property type="match status" value="1"/>
</dbReference>
<dbReference type="InterPro" id="IPR052763">
    <property type="entry name" value="DnaJ_C4"/>
</dbReference>
<dbReference type="PROSITE" id="PS50076">
    <property type="entry name" value="DNAJ_2"/>
    <property type="match status" value="1"/>
</dbReference>
<keyword evidence="2" id="KW-1133">Transmembrane helix</keyword>
<dbReference type="AlphaFoldDB" id="A0A3S1AME0"/>
<dbReference type="InterPro" id="IPR001623">
    <property type="entry name" value="DnaJ_domain"/>
</dbReference>
<accession>A0A3S1AME0</accession>
<feature type="transmembrane region" description="Helical" evidence="2">
    <location>
        <begin position="118"/>
        <end position="140"/>
    </location>
</feature>
<comment type="caution">
    <text evidence="4">The sequence shown here is derived from an EMBL/GenBank/DDBJ whole genome shotgun (WGS) entry which is preliminary data.</text>
</comment>
<dbReference type="PROSITE" id="PS00636">
    <property type="entry name" value="DNAJ_1"/>
    <property type="match status" value="1"/>
</dbReference>
<dbReference type="RefSeq" id="WP_016875608.1">
    <property type="nucleotide sequence ID" value="NZ_AJLN01000100.1"/>
</dbReference>
<dbReference type="CDD" id="cd06257">
    <property type="entry name" value="DnaJ"/>
    <property type="match status" value="1"/>
</dbReference>
<name>A0A3S1AME0_CHLFR</name>
<keyword evidence="2" id="KW-0472">Membrane</keyword>
<dbReference type="EMBL" id="RSCJ01000004">
    <property type="protein sequence ID" value="RUR84674.1"/>
    <property type="molecule type" value="Genomic_DNA"/>
</dbReference>
<keyword evidence="2" id="KW-0812">Transmembrane</keyword>
<protein>
    <submittedName>
        <fullName evidence="4">Heat-shock protein</fullName>
    </submittedName>
</protein>
<evidence type="ECO:0000313" key="5">
    <source>
        <dbReference type="Proteomes" id="UP000268857"/>
    </source>
</evidence>